<proteinExistence type="predicted"/>
<name>A0A8S3GME8_9BILA</name>
<evidence type="ECO:0000313" key="1">
    <source>
        <dbReference type="EMBL" id="CAF5166583.1"/>
    </source>
</evidence>
<accession>A0A8S3GME8</accession>
<dbReference type="Proteomes" id="UP000681967">
    <property type="component" value="Unassembled WGS sequence"/>
</dbReference>
<gene>
    <name evidence="1" type="ORF">BYL167_LOCUS76103</name>
</gene>
<comment type="caution">
    <text evidence="1">The sequence shown here is derived from an EMBL/GenBank/DDBJ whole genome shotgun (WGS) entry which is preliminary data.</text>
</comment>
<evidence type="ECO:0000313" key="2">
    <source>
        <dbReference type="Proteomes" id="UP000681967"/>
    </source>
</evidence>
<dbReference type="EMBL" id="CAJOBH010273768">
    <property type="protein sequence ID" value="CAF5166583.1"/>
    <property type="molecule type" value="Genomic_DNA"/>
</dbReference>
<protein>
    <submittedName>
        <fullName evidence="1">Uncharacterized protein</fullName>
    </submittedName>
</protein>
<dbReference type="AlphaFoldDB" id="A0A8S3GME8"/>
<organism evidence="1 2">
    <name type="scientific">Rotaria magnacalcarata</name>
    <dbReference type="NCBI Taxonomy" id="392030"/>
    <lineage>
        <taxon>Eukaryota</taxon>
        <taxon>Metazoa</taxon>
        <taxon>Spiralia</taxon>
        <taxon>Gnathifera</taxon>
        <taxon>Rotifera</taxon>
        <taxon>Eurotatoria</taxon>
        <taxon>Bdelloidea</taxon>
        <taxon>Philodinida</taxon>
        <taxon>Philodinidae</taxon>
        <taxon>Rotaria</taxon>
    </lineage>
</organism>
<sequence>MGRVILYNTQPLQFTSQPLFISELANLPFTPMEAIIHICHVIKHRAVGLLSNQIFVLWQYAPNENTLRKFCNPYRYDFSRCHYNSKFDYIIFAFIDGFIL</sequence>
<feature type="non-terminal residue" evidence="1">
    <location>
        <position position="100"/>
    </location>
</feature>
<reference evidence="1" key="1">
    <citation type="submission" date="2021-02" db="EMBL/GenBank/DDBJ databases">
        <authorList>
            <person name="Nowell W R."/>
        </authorList>
    </citation>
    <scope>NUCLEOTIDE SEQUENCE</scope>
</reference>